<dbReference type="Proteomes" id="UP001152519">
    <property type="component" value="Unassembled WGS sequence"/>
</dbReference>
<dbReference type="AlphaFoldDB" id="A0A9W4DRA8"/>
<dbReference type="EMBL" id="CAJSLV010000043">
    <property type="protein sequence ID" value="CAG6392106.1"/>
    <property type="molecule type" value="Genomic_DNA"/>
</dbReference>
<feature type="compositionally biased region" description="Basic and acidic residues" evidence="1">
    <location>
        <begin position="192"/>
        <end position="241"/>
    </location>
</feature>
<evidence type="ECO:0000256" key="1">
    <source>
        <dbReference type="SAM" id="MobiDB-lite"/>
    </source>
</evidence>
<evidence type="ECO:0000313" key="3">
    <source>
        <dbReference type="Proteomes" id="UP001152519"/>
    </source>
</evidence>
<protein>
    <submittedName>
        <fullName evidence="2">Uncharacterized protein</fullName>
    </submittedName>
</protein>
<feature type="compositionally biased region" description="Basic and acidic residues" evidence="1">
    <location>
        <begin position="269"/>
        <end position="284"/>
    </location>
</feature>
<sequence>MEESLYTSRLGAERVPAEPNQVQDVRKDVPTVLLSTCSRQYDLSERLYTDTMVRYPGRHIRNSCTPAPAGSTDLTPAILGNQPRQRGQPDPIGRLVPDPRDLTTQHRILMPERRRFCVLGHAAAQHGGGHHDRVPDERGDDRRHHRRVVPDAAPALGDKPAARPESCSRAGWGGTQDRSPCGRWLPGRSQGLRRESVALAERRSPRAGHDQRERDQQEQPGEDHVEARRVAGEGAHEHQAQAEEGVSESPDDRSGRLALQPGEGPPEQRYGDADHGYQRSDDFQ</sequence>
<feature type="region of interest" description="Disordered" evidence="1">
    <location>
        <begin position="123"/>
        <end position="284"/>
    </location>
</feature>
<reference evidence="2" key="1">
    <citation type="submission" date="2021-05" db="EMBL/GenBank/DDBJ databases">
        <authorList>
            <person name="Arsene-Ploetze F."/>
        </authorList>
    </citation>
    <scope>NUCLEOTIDE SEQUENCE</scope>
    <source>
        <strain evidence="2">DSM 42138</strain>
    </source>
</reference>
<organism evidence="2 3">
    <name type="scientific">Actinacidiphila cocklensis</name>
    <dbReference type="NCBI Taxonomy" id="887465"/>
    <lineage>
        <taxon>Bacteria</taxon>
        <taxon>Bacillati</taxon>
        <taxon>Actinomycetota</taxon>
        <taxon>Actinomycetes</taxon>
        <taxon>Kitasatosporales</taxon>
        <taxon>Streptomycetaceae</taxon>
        <taxon>Actinacidiphila</taxon>
    </lineage>
</organism>
<feature type="region of interest" description="Disordered" evidence="1">
    <location>
        <begin position="1"/>
        <end position="22"/>
    </location>
</feature>
<comment type="caution">
    <text evidence="2">The sequence shown here is derived from an EMBL/GenBank/DDBJ whole genome shotgun (WGS) entry which is preliminary data.</text>
</comment>
<evidence type="ECO:0000313" key="2">
    <source>
        <dbReference type="EMBL" id="CAG6392106.1"/>
    </source>
</evidence>
<keyword evidence="3" id="KW-1185">Reference proteome</keyword>
<feature type="region of interest" description="Disordered" evidence="1">
    <location>
        <begin position="62"/>
        <end position="99"/>
    </location>
</feature>
<feature type="compositionally biased region" description="Basic and acidic residues" evidence="1">
    <location>
        <begin position="129"/>
        <end position="142"/>
    </location>
</feature>
<proteinExistence type="predicted"/>
<accession>A0A9W4DRA8</accession>
<gene>
    <name evidence="2" type="ORF">SCOCK_150078</name>
</gene>
<name>A0A9W4DRA8_9ACTN</name>